<keyword evidence="14" id="KW-1185">Reference proteome</keyword>
<comment type="caution">
    <text evidence="13">The sequence shown here is derived from an EMBL/GenBank/DDBJ whole genome shotgun (WGS) entry which is preliminary data.</text>
</comment>
<reference evidence="13" key="2">
    <citation type="journal article" date="2023" name="IMA Fungus">
        <title>Comparative genomic study of the Penicillium genus elucidates a diverse pangenome and 15 lateral gene transfer events.</title>
        <authorList>
            <person name="Petersen C."/>
            <person name="Sorensen T."/>
            <person name="Nielsen M.R."/>
            <person name="Sondergaard T.E."/>
            <person name="Sorensen J.L."/>
            <person name="Fitzpatrick D.A."/>
            <person name="Frisvad J.C."/>
            <person name="Nielsen K.L."/>
        </authorList>
    </citation>
    <scope>NUCLEOTIDE SEQUENCE</scope>
    <source>
        <strain evidence="13">IBT 23319</strain>
    </source>
</reference>
<keyword evidence="2" id="KW-0813">Transport</keyword>
<feature type="domain" description="Sec20 C-terminal" evidence="12">
    <location>
        <begin position="161"/>
        <end position="249"/>
    </location>
</feature>
<accession>A0A9W9P132</accession>
<dbReference type="InterPro" id="IPR056173">
    <property type="entry name" value="Sec20_C"/>
</dbReference>
<name>A0A9W9P132_PENCI</name>
<dbReference type="GeneID" id="81383359"/>
<gene>
    <name evidence="13" type="ORF">N7469_005272</name>
</gene>
<reference evidence="13" key="1">
    <citation type="submission" date="2022-11" db="EMBL/GenBank/DDBJ databases">
        <authorList>
            <person name="Petersen C."/>
        </authorList>
    </citation>
    <scope>NUCLEOTIDE SEQUENCE</scope>
    <source>
        <strain evidence="13">IBT 23319</strain>
    </source>
</reference>
<dbReference type="GO" id="GO:0005789">
    <property type="term" value="C:endoplasmic reticulum membrane"/>
    <property type="evidence" value="ECO:0007669"/>
    <property type="project" value="UniProtKB-SubCell"/>
</dbReference>
<evidence type="ECO:0000256" key="9">
    <source>
        <dbReference type="ARBA" id="ARBA00037934"/>
    </source>
</evidence>
<dbReference type="AlphaFoldDB" id="A0A9W9P132"/>
<dbReference type="GO" id="GO:0031201">
    <property type="term" value="C:SNARE complex"/>
    <property type="evidence" value="ECO:0007669"/>
    <property type="project" value="TreeGrafter"/>
</dbReference>
<keyword evidence="8" id="KW-0472">Membrane</keyword>
<feature type="compositionally biased region" description="Basic and acidic residues" evidence="11">
    <location>
        <begin position="120"/>
        <end position="133"/>
    </location>
</feature>
<evidence type="ECO:0000313" key="14">
    <source>
        <dbReference type="Proteomes" id="UP001147733"/>
    </source>
</evidence>
<evidence type="ECO:0000256" key="3">
    <source>
        <dbReference type="ARBA" id="ARBA00022692"/>
    </source>
</evidence>
<feature type="coiled-coil region" evidence="10">
    <location>
        <begin position="46"/>
        <end position="73"/>
    </location>
</feature>
<dbReference type="Pfam" id="PF03908">
    <property type="entry name" value="Sec20"/>
    <property type="match status" value="1"/>
</dbReference>
<feature type="compositionally biased region" description="Basic and acidic residues" evidence="11">
    <location>
        <begin position="344"/>
        <end position="354"/>
    </location>
</feature>
<dbReference type="GO" id="GO:0006890">
    <property type="term" value="P:retrograde vesicle-mediated transport, Golgi to endoplasmic reticulum"/>
    <property type="evidence" value="ECO:0007669"/>
    <property type="project" value="InterPro"/>
</dbReference>
<dbReference type="InterPro" id="IPR005606">
    <property type="entry name" value="Sec20"/>
</dbReference>
<dbReference type="OrthoDB" id="46868at2759"/>
<evidence type="ECO:0000259" key="12">
    <source>
        <dbReference type="Pfam" id="PF03908"/>
    </source>
</evidence>
<evidence type="ECO:0000313" key="13">
    <source>
        <dbReference type="EMBL" id="KAJ5233506.1"/>
    </source>
</evidence>
<evidence type="ECO:0000256" key="4">
    <source>
        <dbReference type="ARBA" id="ARBA00022824"/>
    </source>
</evidence>
<keyword evidence="5" id="KW-0931">ER-Golgi transport</keyword>
<feature type="compositionally biased region" description="Basic and acidic residues" evidence="11">
    <location>
        <begin position="316"/>
        <end position="333"/>
    </location>
</feature>
<evidence type="ECO:0000256" key="1">
    <source>
        <dbReference type="ARBA" id="ARBA00004163"/>
    </source>
</evidence>
<keyword evidence="3" id="KW-0812">Transmembrane</keyword>
<comment type="similarity">
    <text evidence="9">Belongs to the SEC20 family.</text>
</comment>
<sequence>MSSVTALQTRLKELSNTLGQIQPLLDRLRNFTTAIGQGDEARLELGAEIRAQLKEAEAEFELLREEVNALKSDSNRWKKSATDADKETEKERVIFMAGRLEDDLKRLPGEFRHAQLQAKRNAEAAQRKERELLFSRPQSPPTNQRQSTDKFTQDDLVRNASNDVTSALRRTHNLMKTELSRSQFAQETLEQSSAAINSLSESYSSLDTLISSSRSLANSLLRSQKSDTWYLETAFYILLGTIAWLLFRRAVGLSRGSAEVSASSVASDISATIQHTATAVTGGTVPSGVPDADGHGAQQDEEDRVIDKIGQMVENGQKEDPSVKPISPEERAWAEQQPRNTKKRMWEEDVRDEL</sequence>
<comment type="subcellular location">
    <subcellularLocation>
        <location evidence="1">Endoplasmic reticulum membrane</location>
        <topology evidence="1">Single-pass type IV membrane protein</topology>
    </subcellularLocation>
</comment>
<dbReference type="Proteomes" id="UP001147733">
    <property type="component" value="Unassembled WGS sequence"/>
</dbReference>
<evidence type="ECO:0000256" key="8">
    <source>
        <dbReference type="ARBA" id="ARBA00023136"/>
    </source>
</evidence>
<keyword evidence="7 10" id="KW-0175">Coiled coil</keyword>
<dbReference type="RefSeq" id="XP_056501006.1">
    <property type="nucleotide sequence ID" value="XM_056644192.1"/>
</dbReference>
<feature type="region of interest" description="Disordered" evidence="11">
    <location>
        <begin position="120"/>
        <end position="154"/>
    </location>
</feature>
<dbReference type="GO" id="GO:0005484">
    <property type="term" value="F:SNAP receptor activity"/>
    <property type="evidence" value="ECO:0007669"/>
    <property type="project" value="InterPro"/>
</dbReference>
<keyword evidence="4" id="KW-0256">Endoplasmic reticulum</keyword>
<protein>
    <recommendedName>
        <fullName evidence="12">Sec20 C-terminal domain-containing protein</fullName>
    </recommendedName>
</protein>
<keyword evidence="6" id="KW-1133">Transmembrane helix</keyword>
<proteinExistence type="inferred from homology"/>
<evidence type="ECO:0000256" key="2">
    <source>
        <dbReference type="ARBA" id="ARBA00022448"/>
    </source>
</evidence>
<evidence type="ECO:0000256" key="5">
    <source>
        <dbReference type="ARBA" id="ARBA00022892"/>
    </source>
</evidence>
<dbReference type="EMBL" id="JAPQKT010000004">
    <property type="protein sequence ID" value="KAJ5233506.1"/>
    <property type="molecule type" value="Genomic_DNA"/>
</dbReference>
<organism evidence="13 14">
    <name type="scientific">Penicillium citrinum</name>
    <dbReference type="NCBI Taxonomy" id="5077"/>
    <lineage>
        <taxon>Eukaryota</taxon>
        <taxon>Fungi</taxon>
        <taxon>Dikarya</taxon>
        <taxon>Ascomycota</taxon>
        <taxon>Pezizomycotina</taxon>
        <taxon>Eurotiomycetes</taxon>
        <taxon>Eurotiomycetidae</taxon>
        <taxon>Eurotiales</taxon>
        <taxon>Aspergillaceae</taxon>
        <taxon>Penicillium</taxon>
    </lineage>
</organism>
<evidence type="ECO:0000256" key="7">
    <source>
        <dbReference type="ARBA" id="ARBA00023054"/>
    </source>
</evidence>
<evidence type="ECO:0000256" key="10">
    <source>
        <dbReference type="SAM" id="Coils"/>
    </source>
</evidence>
<dbReference type="PANTHER" id="PTHR12825">
    <property type="entry name" value="BNIP1-RELATED"/>
    <property type="match status" value="1"/>
</dbReference>
<feature type="region of interest" description="Disordered" evidence="11">
    <location>
        <begin position="311"/>
        <end position="354"/>
    </location>
</feature>
<dbReference type="PANTHER" id="PTHR12825:SF0">
    <property type="entry name" value="VESICLE TRANSPORT PROTEIN SEC20"/>
    <property type="match status" value="1"/>
</dbReference>
<evidence type="ECO:0000256" key="11">
    <source>
        <dbReference type="SAM" id="MobiDB-lite"/>
    </source>
</evidence>
<evidence type="ECO:0000256" key="6">
    <source>
        <dbReference type="ARBA" id="ARBA00022989"/>
    </source>
</evidence>